<protein>
    <recommendedName>
        <fullName evidence="2">XRCC4 coiled-coil domain-containing protein</fullName>
    </recommendedName>
</protein>
<dbReference type="PANTHER" id="PTHR28559">
    <property type="entry name" value="DNA REPAIR PROTEIN XRCC4"/>
    <property type="match status" value="1"/>
</dbReference>
<comment type="caution">
    <text evidence="3">The sequence shown here is derived from an EMBL/GenBank/DDBJ whole genome shotgun (WGS) entry which is preliminary data.</text>
</comment>
<dbReference type="InterPro" id="IPR014751">
    <property type="entry name" value="XRCC4-like_C"/>
</dbReference>
<sequence>MDMLYVCPNRLEQQVKDKERLEKEMYSRFVMVLNEKKAKIRDLQDTVRQLSHTKDQQKDEGRTQSDSEAVQSEERSHPSQESTILITGLLVYGK</sequence>
<feature type="region of interest" description="Disordered" evidence="1">
    <location>
        <begin position="44"/>
        <end position="82"/>
    </location>
</feature>
<dbReference type="EMBL" id="JAHUTJ010081030">
    <property type="protein sequence ID" value="MED6295600.1"/>
    <property type="molecule type" value="Genomic_DNA"/>
</dbReference>
<dbReference type="InterPro" id="IPR053962">
    <property type="entry name" value="XRCC4_CC"/>
</dbReference>
<reference evidence="3 4" key="1">
    <citation type="submission" date="2021-06" db="EMBL/GenBank/DDBJ databases">
        <authorList>
            <person name="Palmer J.M."/>
        </authorList>
    </citation>
    <scope>NUCLEOTIDE SEQUENCE [LARGE SCALE GENOMIC DNA]</scope>
    <source>
        <strain evidence="3 4">CL_MEX2019</strain>
        <tissue evidence="3">Muscle</tissue>
    </source>
</reference>
<dbReference type="Proteomes" id="UP001352852">
    <property type="component" value="Unassembled WGS sequence"/>
</dbReference>
<dbReference type="SUPFAM" id="SSF58022">
    <property type="entry name" value="XRCC4, C-terminal oligomerization domain"/>
    <property type="match status" value="1"/>
</dbReference>
<evidence type="ECO:0000313" key="4">
    <source>
        <dbReference type="Proteomes" id="UP001352852"/>
    </source>
</evidence>
<evidence type="ECO:0000256" key="1">
    <source>
        <dbReference type="SAM" id="MobiDB-lite"/>
    </source>
</evidence>
<feature type="domain" description="XRCC4 coiled-coil" evidence="2">
    <location>
        <begin position="9"/>
        <end position="43"/>
    </location>
</feature>
<gene>
    <name evidence="3" type="ORF">CHARACLAT_033475</name>
</gene>
<evidence type="ECO:0000313" key="3">
    <source>
        <dbReference type="EMBL" id="MED6295600.1"/>
    </source>
</evidence>
<name>A0ABU7F932_9TELE</name>
<organism evidence="3 4">
    <name type="scientific">Characodon lateralis</name>
    <dbReference type="NCBI Taxonomy" id="208331"/>
    <lineage>
        <taxon>Eukaryota</taxon>
        <taxon>Metazoa</taxon>
        <taxon>Chordata</taxon>
        <taxon>Craniata</taxon>
        <taxon>Vertebrata</taxon>
        <taxon>Euteleostomi</taxon>
        <taxon>Actinopterygii</taxon>
        <taxon>Neopterygii</taxon>
        <taxon>Teleostei</taxon>
        <taxon>Neoteleostei</taxon>
        <taxon>Acanthomorphata</taxon>
        <taxon>Ovalentaria</taxon>
        <taxon>Atherinomorphae</taxon>
        <taxon>Cyprinodontiformes</taxon>
        <taxon>Goodeidae</taxon>
        <taxon>Characodon</taxon>
    </lineage>
</organism>
<feature type="compositionally biased region" description="Basic and acidic residues" evidence="1">
    <location>
        <begin position="52"/>
        <end position="65"/>
    </location>
</feature>
<proteinExistence type="predicted"/>
<dbReference type="PANTHER" id="PTHR28559:SF1">
    <property type="entry name" value="DNA REPAIR PROTEIN XRCC4"/>
    <property type="match status" value="1"/>
</dbReference>
<dbReference type="InterPro" id="IPR010585">
    <property type="entry name" value="DNA_repair_prot_XRCC4"/>
</dbReference>
<dbReference type="Gene3D" id="1.20.5.370">
    <property type="match status" value="1"/>
</dbReference>
<evidence type="ECO:0000259" key="2">
    <source>
        <dbReference type="Pfam" id="PF21924"/>
    </source>
</evidence>
<keyword evidence="4" id="KW-1185">Reference proteome</keyword>
<accession>A0ABU7F932</accession>
<dbReference type="Pfam" id="PF21924">
    <property type="entry name" value="XRCC4_CC"/>
    <property type="match status" value="1"/>
</dbReference>